<proteinExistence type="predicted"/>
<dbReference type="AlphaFoldDB" id="A0A5N7AUK9"/>
<dbReference type="InterPro" id="IPR043519">
    <property type="entry name" value="NT_sf"/>
</dbReference>
<organism evidence="1 2">
    <name type="scientific">Aspergillus bertholletiae</name>
    <dbReference type="NCBI Taxonomy" id="1226010"/>
    <lineage>
        <taxon>Eukaryota</taxon>
        <taxon>Fungi</taxon>
        <taxon>Dikarya</taxon>
        <taxon>Ascomycota</taxon>
        <taxon>Pezizomycotina</taxon>
        <taxon>Eurotiomycetes</taxon>
        <taxon>Eurotiomycetidae</taxon>
        <taxon>Eurotiales</taxon>
        <taxon>Aspergillaceae</taxon>
        <taxon>Aspergillus</taxon>
        <taxon>Aspergillus subgen. Circumdati</taxon>
    </lineage>
</organism>
<sequence>MSGVTHSPAEIFEAALALGRALVHCEKYALVGGSACVVLGSIRATQDADFVVLRGRLSNARRLLRASSDFVVEARTNHTTFKAERQVQVDILAPPVWFQEPFDETTEVTTIEGIKVLKPALLLNAKCRSILSRPTAQKRRTDHHDIIFLLNFCVKNPGYLPKATEVPNAREELVQLILQIYGGQKDWVRAGYNFENGFVLSSSREGMTLLIRIN</sequence>
<dbReference type="Proteomes" id="UP000326198">
    <property type="component" value="Unassembled WGS sequence"/>
</dbReference>
<name>A0A5N7AUK9_9EURO</name>
<keyword evidence="2" id="KW-1185">Reference proteome</keyword>
<dbReference type="OrthoDB" id="5419802at2759"/>
<evidence type="ECO:0000313" key="1">
    <source>
        <dbReference type="EMBL" id="KAE8373537.1"/>
    </source>
</evidence>
<dbReference type="EMBL" id="ML736311">
    <property type="protein sequence ID" value="KAE8373537.1"/>
    <property type="molecule type" value="Genomic_DNA"/>
</dbReference>
<dbReference type="SUPFAM" id="SSF81301">
    <property type="entry name" value="Nucleotidyltransferase"/>
    <property type="match status" value="1"/>
</dbReference>
<evidence type="ECO:0000313" key="2">
    <source>
        <dbReference type="Proteomes" id="UP000326198"/>
    </source>
</evidence>
<gene>
    <name evidence="1" type="ORF">BDV26DRAFT_285008</name>
</gene>
<accession>A0A5N7AUK9</accession>
<reference evidence="1 2" key="1">
    <citation type="submission" date="2019-04" db="EMBL/GenBank/DDBJ databases">
        <title>Friends and foes A comparative genomics studyof 23 Aspergillus species from section Flavi.</title>
        <authorList>
            <consortium name="DOE Joint Genome Institute"/>
            <person name="Kjaerbolling I."/>
            <person name="Vesth T."/>
            <person name="Frisvad J.C."/>
            <person name="Nybo J.L."/>
            <person name="Theobald S."/>
            <person name="Kildgaard S."/>
            <person name="Isbrandt T."/>
            <person name="Kuo A."/>
            <person name="Sato A."/>
            <person name="Lyhne E.K."/>
            <person name="Kogle M.E."/>
            <person name="Wiebenga A."/>
            <person name="Kun R.S."/>
            <person name="Lubbers R.J."/>
            <person name="Makela M.R."/>
            <person name="Barry K."/>
            <person name="Chovatia M."/>
            <person name="Clum A."/>
            <person name="Daum C."/>
            <person name="Haridas S."/>
            <person name="He G."/>
            <person name="LaButti K."/>
            <person name="Lipzen A."/>
            <person name="Mondo S."/>
            <person name="Riley R."/>
            <person name="Salamov A."/>
            <person name="Simmons B.A."/>
            <person name="Magnuson J.K."/>
            <person name="Henrissat B."/>
            <person name="Mortensen U.H."/>
            <person name="Larsen T.O."/>
            <person name="Devries R.P."/>
            <person name="Grigoriev I.V."/>
            <person name="Machida M."/>
            <person name="Baker S.E."/>
            <person name="Andersen M.R."/>
        </authorList>
    </citation>
    <scope>NUCLEOTIDE SEQUENCE [LARGE SCALE GENOMIC DNA]</scope>
    <source>
        <strain evidence="1 2">IBT 29228</strain>
    </source>
</reference>
<protein>
    <submittedName>
        <fullName evidence="1">Uncharacterized protein</fullName>
    </submittedName>
</protein>